<dbReference type="GO" id="GO:0016747">
    <property type="term" value="F:acyltransferase activity, transferring groups other than amino-acyl groups"/>
    <property type="evidence" value="ECO:0007669"/>
    <property type="project" value="InterPro"/>
</dbReference>
<dbReference type="PROSITE" id="PS51186">
    <property type="entry name" value="GNAT"/>
    <property type="match status" value="1"/>
</dbReference>
<evidence type="ECO:0000313" key="3">
    <source>
        <dbReference type="Proteomes" id="UP000003438"/>
    </source>
</evidence>
<dbReference type="AlphaFoldDB" id="D1PK37"/>
<protein>
    <submittedName>
        <fullName evidence="2">Acetyltransferase, GNAT family</fullName>
    </submittedName>
</protein>
<dbReference type="HOGENOM" id="CLU_013985_3_2_9"/>
<dbReference type="Proteomes" id="UP000003438">
    <property type="component" value="Unassembled WGS sequence"/>
</dbReference>
<sequence length="172" mass="20182">MEKQDCEMVREMFNDPEIEKLVIGWAFPLSSYAQEKWFENHYADNTNFRFVIETPEDGAVGIATLTNIDWKNRSADHGIKLAKKERRSKGIGTDAVMAIMRYAFDELQLHRLDGAWFKDNIASKTMYTKCGWVEEGVRREYIFKNGSYRDLVVVGILAEEYHDLVKRTHYWD</sequence>
<evidence type="ECO:0000313" key="2">
    <source>
        <dbReference type="EMBL" id="EFB77135.1"/>
    </source>
</evidence>
<dbReference type="PANTHER" id="PTHR43415">
    <property type="entry name" value="SPERMIDINE N(1)-ACETYLTRANSFERASE"/>
    <property type="match status" value="1"/>
</dbReference>
<dbReference type="STRING" id="411471.SUBVAR_04757"/>
<keyword evidence="3" id="KW-1185">Reference proteome</keyword>
<dbReference type="Gene3D" id="3.40.630.30">
    <property type="match status" value="1"/>
</dbReference>
<dbReference type="InterPro" id="IPR000182">
    <property type="entry name" value="GNAT_dom"/>
</dbReference>
<dbReference type="EMBL" id="ACBY02000014">
    <property type="protein sequence ID" value="EFB77135.1"/>
    <property type="molecule type" value="Genomic_DNA"/>
</dbReference>
<reference evidence="2" key="1">
    <citation type="submission" date="2009-12" db="EMBL/GenBank/DDBJ databases">
        <authorList>
            <person name="Weinstock G."/>
            <person name="Sodergren E."/>
            <person name="Clifton S."/>
            <person name="Fulton L."/>
            <person name="Fulton B."/>
            <person name="Courtney L."/>
            <person name="Fronick C."/>
            <person name="Harrison M."/>
            <person name="Strong C."/>
            <person name="Farmer C."/>
            <person name="Delahaunty K."/>
            <person name="Markovic C."/>
            <person name="Hall O."/>
            <person name="Minx P."/>
            <person name="Tomlinson C."/>
            <person name="Mitreva M."/>
            <person name="Nelson J."/>
            <person name="Hou S."/>
            <person name="Wollam A."/>
            <person name="Pepin K.H."/>
            <person name="Johnson M."/>
            <person name="Bhonagiri V."/>
            <person name="Nash W.E."/>
            <person name="Warren W."/>
            <person name="Chinwalla A."/>
            <person name="Mardis E.R."/>
            <person name="Wilson R.K."/>
        </authorList>
    </citation>
    <scope>NUCLEOTIDE SEQUENCE [LARGE SCALE GENOMIC DNA]</scope>
    <source>
        <strain evidence="2">DSM 15176</strain>
    </source>
</reference>
<name>D1PK37_9FIRM</name>
<feature type="domain" description="N-acetyltransferase" evidence="1">
    <location>
        <begin position="1"/>
        <end position="159"/>
    </location>
</feature>
<organism evidence="2 3">
    <name type="scientific">Subdoligranulum variabile DSM 15176</name>
    <dbReference type="NCBI Taxonomy" id="411471"/>
    <lineage>
        <taxon>Bacteria</taxon>
        <taxon>Bacillati</taxon>
        <taxon>Bacillota</taxon>
        <taxon>Clostridia</taxon>
        <taxon>Eubacteriales</taxon>
        <taxon>Oscillospiraceae</taxon>
        <taxon>Subdoligranulum</taxon>
    </lineage>
</organism>
<dbReference type="InterPro" id="IPR016181">
    <property type="entry name" value="Acyl_CoA_acyltransferase"/>
</dbReference>
<gene>
    <name evidence="2" type="ORF">SUBVAR_04757</name>
</gene>
<comment type="caution">
    <text evidence="2">The sequence shown here is derived from an EMBL/GenBank/DDBJ whole genome shotgun (WGS) entry which is preliminary data.</text>
</comment>
<accession>D1PK37</accession>
<evidence type="ECO:0000259" key="1">
    <source>
        <dbReference type="PROSITE" id="PS51186"/>
    </source>
</evidence>
<dbReference type="eggNOG" id="COG1670">
    <property type="taxonomic scope" value="Bacteria"/>
</dbReference>
<dbReference type="Pfam" id="PF13302">
    <property type="entry name" value="Acetyltransf_3"/>
    <property type="match status" value="1"/>
</dbReference>
<dbReference type="PANTHER" id="PTHR43415:SF3">
    <property type="entry name" value="GNAT-FAMILY ACETYLTRANSFERASE"/>
    <property type="match status" value="1"/>
</dbReference>
<dbReference type="SUPFAM" id="SSF55729">
    <property type="entry name" value="Acyl-CoA N-acyltransferases (Nat)"/>
    <property type="match status" value="1"/>
</dbReference>
<proteinExistence type="predicted"/>